<protein>
    <recommendedName>
        <fullName evidence="3">DUF1798 domain-containing protein</fullName>
    </recommendedName>
</protein>
<sequence length="120" mass="14383">MIEKMTEELLNECKESWQRFLNMRETNTSPDFFKEVKPYADAYHAKLAIWQAEVEKWIDLHKPKHVHKIQIKNAVDAMDQFIVQSFFQQTSRKRLYQSIQSVTYTLETLQRTLKKDDTDA</sequence>
<dbReference type="AlphaFoldDB" id="A0A143HCI2"/>
<evidence type="ECO:0008006" key="3">
    <source>
        <dbReference type="Google" id="ProtNLM"/>
    </source>
</evidence>
<dbReference type="SUPFAM" id="SSF140415">
    <property type="entry name" value="YppE-like"/>
    <property type="match status" value="1"/>
</dbReference>
<keyword evidence="2" id="KW-1185">Reference proteome</keyword>
<evidence type="ECO:0000313" key="1">
    <source>
        <dbReference type="EMBL" id="AMW99453.1"/>
    </source>
</evidence>
<dbReference type="KEGG" id="rst:ATY39_08305"/>
<evidence type="ECO:0000313" key="2">
    <source>
        <dbReference type="Proteomes" id="UP000076021"/>
    </source>
</evidence>
<dbReference type="InterPro" id="IPR023351">
    <property type="entry name" value="YppE-like_sf"/>
</dbReference>
<name>A0A143HCI2_9BACL</name>
<dbReference type="STRING" id="241244.ATY39_08305"/>
<proteinExistence type="predicted"/>
<dbReference type="Proteomes" id="UP000076021">
    <property type="component" value="Chromosome"/>
</dbReference>
<reference evidence="1 2" key="1">
    <citation type="journal article" date="2016" name="Genome Announc.">
        <title>Whole-Genome Sequence of Rummeliibacillus stabekisii Strain PP9 Isolated from Antarctic Soil.</title>
        <authorList>
            <person name="da Mota F.F."/>
            <person name="Vollu R.E."/>
            <person name="Jurelevicius D."/>
            <person name="Seldin L."/>
        </authorList>
    </citation>
    <scope>NUCLEOTIDE SEQUENCE [LARGE SCALE GENOMIC DNA]</scope>
    <source>
        <strain evidence="1 2">PP9</strain>
    </source>
</reference>
<reference evidence="2" key="2">
    <citation type="submission" date="2016-03" db="EMBL/GenBank/DDBJ databases">
        <authorList>
            <person name="Ploux O."/>
        </authorList>
    </citation>
    <scope>NUCLEOTIDE SEQUENCE [LARGE SCALE GENOMIC DNA]</scope>
    <source>
        <strain evidence="2">PP9</strain>
    </source>
</reference>
<dbReference type="RefSeq" id="WP_066788420.1">
    <property type="nucleotide sequence ID" value="NZ_CP014806.1"/>
</dbReference>
<organism evidence="1 2">
    <name type="scientific">Rummeliibacillus stabekisii</name>
    <dbReference type="NCBI Taxonomy" id="241244"/>
    <lineage>
        <taxon>Bacteria</taxon>
        <taxon>Bacillati</taxon>
        <taxon>Bacillota</taxon>
        <taxon>Bacilli</taxon>
        <taxon>Bacillales</taxon>
        <taxon>Caryophanaceae</taxon>
        <taxon>Rummeliibacillus</taxon>
    </lineage>
</organism>
<dbReference type="EMBL" id="CP014806">
    <property type="protein sequence ID" value="AMW99453.1"/>
    <property type="molecule type" value="Genomic_DNA"/>
</dbReference>
<dbReference type="InterPro" id="IPR014913">
    <property type="entry name" value="YppE-like"/>
</dbReference>
<dbReference type="Pfam" id="PF08807">
    <property type="entry name" value="DUF1798"/>
    <property type="match status" value="1"/>
</dbReference>
<dbReference type="Gene3D" id="1.20.120.440">
    <property type="entry name" value="YppE-like"/>
    <property type="match status" value="1"/>
</dbReference>
<accession>A0A143HCI2</accession>
<dbReference type="OrthoDB" id="2361079at2"/>
<gene>
    <name evidence="1" type="ORF">ATY39_08305</name>
</gene>